<dbReference type="AlphaFoldDB" id="A0A0C2MU12"/>
<evidence type="ECO:0000313" key="1">
    <source>
        <dbReference type="EMBL" id="KII67645.1"/>
    </source>
</evidence>
<gene>
    <name evidence="1" type="ORF">RF11_04518</name>
</gene>
<sequence length="168" mass="19338">MGGPCRIVEIDESLYSRGETNTGRIIQERLDGEFLDHSKNYRAKGHNLLEWLLVLQIFKKHEEHPCVFTTGETTKISRWIKQKTLMSKAYNRIDAEPNEKFKVLMVNLTFIIREWCKPVKFIFTSASEWVVNSGIVNTIGTDKKRGLNRSVQISGVNIQSHVETGPKF</sequence>
<protein>
    <submittedName>
        <fullName evidence="1">Uncharacterized protein</fullName>
    </submittedName>
</protein>
<organism evidence="1 2">
    <name type="scientific">Thelohanellus kitauei</name>
    <name type="common">Myxosporean</name>
    <dbReference type="NCBI Taxonomy" id="669202"/>
    <lineage>
        <taxon>Eukaryota</taxon>
        <taxon>Metazoa</taxon>
        <taxon>Cnidaria</taxon>
        <taxon>Myxozoa</taxon>
        <taxon>Myxosporea</taxon>
        <taxon>Bivalvulida</taxon>
        <taxon>Platysporina</taxon>
        <taxon>Myxobolidae</taxon>
        <taxon>Thelohanellus</taxon>
    </lineage>
</organism>
<accession>A0A0C2MU12</accession>
<reference evidence="1 2" key="1">
    <citation type="journal article" date="2014" name="Genome Biol. Evol.">
        <title>The genome of the myxosporean Thelohanellus kitauei shows adaptations to nutrient acquisition within its fish host.</title>
        <authorList>
            <person name="Yang Y."/>
            <person name="Xiong J."/>
            <person name="Zhou Z."/>
            <person name="Huo F."/>
            <person name="Miao W."/>
            <person name="Ran C."/>
            <person name="Liu Y."/>
            <person name="Zhang J."/>
            <person name="Feng J."/>
            <person name="Wang M."/>
            <person name="Wang M."/>
            <person name="Wang L."/>
            <person name="Yao B."/>
        </authorList>
    </citation>
    <scope>NUCLEOTIDE SEQUENCE [LARGE SCALE GENOMIC DNA]</scope>
    <source>
        <strain evidence="1">Wuqing</strain>
    </source>
</reference>
<keyword evidence="2" id="KW-1185">Reference proteome</keyword>
<name>A0A0C2MU12_THEKT</name>
<dbReference type="Proteomes" id="UP000031668">
    <property type="component" value="Unassembled WGS sequence"/>
</dbReference>
<dbReference type="EMBL" id="JWZT01003124">
    <property type="protein sequence ID" value="KII67645.1"/>
    <property type="molecule type" value="Genomic_DNA"/>
</dbReference>
<comment type="caution">
    <text evidence="1">The sequence shown here is derived from an EMBL/GenBank/DDBJ whole genome shotgun (WGS) entry which is preliminary data.</text>
</comment>
<proteinExistence type="predicted"/>
<evidence type="ECO:0000313" key="2">
    <source>
        <dbReference type="Proteomes" id="UP000031668"/>
    </source>
</evidence>